<reference evidence="3" key="1">
    <citation type="submission" date="2016-05" db="EMBL/GenBank/DDBJ databases">
        <title>Comparative genomics of biotechnologically important yeasts.</title>
        <authorList>
            <consortium name="DOE Joint Genome Institute"/>
            <person name="Riley R."/>
            <person name="Haridas S."/>
            <person name="Wolfe K.H."/>
            <person name="Lopes M.R."/>
            <person name="Hittinger C.T."/>
            <person name="Goker M."/>
            <person name="Salamov A."/>
            <person name="Wisecaver J."/>
            <person name="Long T.M."/>
            <person name="Aerts A.L."/>
            <person name="Barry K."/>
            <person name="Choi C."/>
            <person name="Clum A."/>
            <person name="Coughlan A.Y."/>
            <person name="Deshpande S."/>
            <person name="Douglass A.P."/>
            <person name="Hanson S.J."/>
            <person name="Klenk H.-P."/>
            <person name="Labutti K."/>
            <person name="Lapidus A."/>
            <person name="Lindquist E."/>
            <person name="Lipzen A."/>
            <person name="Meier-Kolthoff J.P."/>
            <person name="Ohm R.A."/>
            <person name="Otillar R.P."/>
            <person name="Pangilinan J."/>
            <person name="Peng Y."/>
            <person name="Rokas A."/>
            <person name="Rosa C.A."/>
            <person name="Scheuner C."/>
            <person name="Sibirny A.A."/>
            <person name="Slot J.C."/>
            <person name="Stielow J.B."/>
            <person name="Sun H."/>
            <person name="Kurtzman C.P."/>
            <person name="Blackwell M."/>
            <person name="Grigoriev I.V."/>
            <person name="Jeffries T.W."/>
        </authorList>
    </citation>
    <scope>NUCLEOTIDE SEQUENCE [LARGE SCALE GENOMIC DNA]</scope>
    <source>
        <strain evidence="3">NRRL Y-12698</strain>
    </source>
</reference>
<dbReference type="STRING" id="984486.A0A1E3QUU9"/>
<dbReference type="PANTHER" id="PTHR43798">
    <property type="entry name" value="MONOACYLGLYCEROL LIPASE"/>
    <property type="match status" value="1"/>
</dbReference>
<evidence type="ECO:0000313" key="3">
    <source>
        <dbReference type="Proteomes" id="UP000094336"/>
    </source>
</evidence>
<feature type="domain" description="AB hydrolase-1" evidence="1">
    <location>
        <begin position="39"/>
        <end position="305"/>
    </location>
</feature>
<dbReference type="Gene3D" id="3.40.50.1820">
    <property type="entry name" value="alpha/beta hydrolase"/>
    <property type="match status" value="1"/>
</dbReference>
<accession>A0A1E3QUU9</accession>
<feature type="non-terminal residue" evidence="2">
    <location>
        <position position="1"/>
    </location>
</feature>
<protein>
    <recommendedName>
        <fullName evidence="1">AB hydrolase-1 domain-containing protein</fullName>
    </recommendedName>
</protein>
<dbReference type="SUPFAM" id="SSF53474">
    <property type="entry name" value="alpha/beta-Hydrolases"/>
    <property type="match status" value="1"/>
</dbReference>
<dbReference type="Pfam" id="PF12697">
    <property type="entry name" value="Abhydrolase_6"/>
    <property type="match status" value="1"/>
</dbReference>
<name>A0A1E3QUU9_9ASCO</name>
<dbReference type="InterPro" id="IPR050266">
    <property type="entry name" value="AB_hydrolase_sf"/>
</dbReference>
<gene>
    <name evidence="2" type="ORF">BABINDRAFT_27961</name>
</gene>
<dbReference type="InterPro" id="IPR029058">
    <property type="entry name" value="AB_hydrolase_fold"/>
</dbReference>
<evidence type="ECO:0000313" key="2">
    <source>
        <dbReference type="EMBL" id="ODQ81344.1"/>
    </source>
</evidence>
<keyword evidence="3" id="KW-1185">Reference proteome</keyword>
<dbReference type="RefSeq" id="XP_018986672.1">
    <property type="nucleotide sequence ID" value="XM_019131415.1"/>
</dbReference>
<dbReference type="OrthoDB" id="94039at2759"/>
<dbReference type="AlphaFoldDB" id="A0A1E3QUU9"/>
<dbReference type="InterPro" id="IPR000073">
    <property type="entry name" value="AB_hydrolase_1"/>
</dbReference>
<dbReference type="Proteomes" id="UP000094336">
    <property type="component" value="Unassembled WGS sequence"/>
</dbReference>
<dbReference type="EMBL" id="KV454428">
    <property type="protein sequence ID" value="ODQ81344.1"/>
    <property type="molecule type" value="Genomic_DNA"/>
</dbReference>
<evidence type="ECO:0000259" key="1">
    <source>
        <dbReference type="Pfam" id="PF12697"/>
    </source>
</evidence>
<proteinExistence type="predicted"/>
<dbReference type="GeneID" id="30149268"/>
<organism evidence="2 3">
    <name type="scientific">Babjeviella inositovora NRRL Y-12698</name>
    <dbReference type="NCBI Taxonomy" id="984486"/>
    <lineage>
        <taxon>Eukaryota</taxon>
        <taxon>Fungi</taxon>
        <taxon>Dikarya</taxon>
        <taxon>Ascomycota</taxon>
        <taxon>Saccharomycotina</taxon>
        <taxon>Pichiomycetes</taxon>
        <taxon>Serinales incertae sedis</taxon>
        <taxon>Babjeviella</taxon>
    </lineage>
</organism>
<sequence>AHFPRKPGSTILPTDRLQVAYAKYVPRSSSDDPRTTLNLIFTHGTGMNKSVWRHHIDQLYELSHAPTSTLPWKLGKVLAMDYVNHGDSCVLNKHKMGHKYYWGDTGKDVIKILKHEAVKNTADSRTIGIGHSVGGHGMLYAGFLEPVMFDSIIAVDPMFFTFHKFALDRPDDWEKHRRIHKAIEKNVRDLFANEEECFRWFRTVPFYTKFHPKVLDYFVNDEVIYNADGTMSGKSTTKQQVVAYTSKDVSTVEGCAILPFVTVPVLHLIGSNFSLSFPKEGTDFIRSTIPDCTGATVPDAGHMVHCERFEETIAIMVNWLSKR</sequence>
<feature type="non-terminal residue" evidence="2">
    <location>
        <position position="323"/>
    </location>
</feature>